<protein>
    <submittedName>
        <fullName evidence="1">Uncharacterized protein</fullName>
    </submittedName>
</protein>
<organism evidence="1 2">
    <name type="scientific">Aspergillus sclerotioniger CBS 115572</name>
    <dbReference type="NCBI Taxonomy" id="1450535"/>
    <lineage>
        <taxon>Eukaryota</taxon>
        <taxon>Fungi</taxon>
        <taxon>Dikarya</taxon>
        <taxon>Ascomycota</taxon>
        <taxon>Pezizomycotina</taxon>
        <taxon>Eurotiomycetes</taxon>
        <taxon>Eurotiomycetidae</taxon>
        <taxon>Eurotiales</taxon>
        <taxon>Aspergillaceae</taxon>
        <taxon>Aspergillus</taxon>
        <taxon>Aspergillus subgen. Circumdati</taxon>
    </lineage>
</organism>
<evidence type="ECO:0000313" key="1">
    <source>
        <dbReference type="EMBL" id="PWY91700.1"/>
    </source>
</evidence>
<comment type="caution">
    <text evidence="1">The sequence shown here is derived from an EMBL/GenBank/DDBJ whole genome shotgun (WGS) entry which is preliminary data.</text>
</comment>
<dbReference type="AlphaFoldDB" id="A0A317X571"/>
<dbReference type="Proteomes" id="UP000246702">
    <property type="component" value="Unassembled WGS sequence"/>
</dbReference>
<dbReference type="RefSeq" id="XP_025469428.1">
    <property type="nucleotide sequence ID" value="XM_025615576.1"/>
</dbReference>
<accession>A0A317X571</accession>
<proteinExistence type="predicted"/>
<dbReference type="GeneID" id="37117719"/>
<dbReference type="EMBL" id="MSFK01000008">
    <property type="protein sequence ID" value="PWY91700.1"/>
    <property type="molecule type" value="Genomic_DNA"/>
</dbReference>
<name>A0A317X571_9EURO</name>
<reference evidence="1 2" key="1">
    <citation type="submission" date="2016-12" db="EMBL/GenBank/DDBJ databases">
        <title>The genomes of Aspergillus section Nigri reveals drivers in fungal speciation.</title>
        <authorList>
            <consortium name="DOE Joint Genome Institute"/>
            <person name="Vesth T.C."/>
            <person name="Nybo J."/>
            <person name="Theobald S."/>
            <person name="Brandl J."/>
            <person name="Frisvad J.C."/>
            <person name="Nielsen K.F."/>
            <person name="Lyhne E.K."/>
            <person name="Kogle M.E."/>
            <person name="Kuo A."/>
            <person name="Riley R."/>
            <person name="Clum A."/>
            <person name="Nolan M."/>
            <person name="Lipzen A."/>
            <person name="Salamov A."/>
            <person name="Henrissat B."/>
            <person name="Wiebenga A."/>
            <person name="De Vries R.P."/>
            <person name="Grigoriev I.V."/>
            <person name="Mortensen U.H."/>
            <person name="Andersen M.R."/>
            <person name="Baker S.E."/>
        </authorList>
    </citation>
    <scope>NUCLEOTIDE SEQUENCE [LARGE SCALE GENOMIC DNA]</scope>
    <source>
        <strain evidence="1 2">CBS 115572</strain>
    </source>
</reference>
<sequence>MAPLPPHLMFLDATILKPINIFMNVNFATYPIPLPGDEGLTRYRPHLLHASRETLKVYLDLDTMCPDTSSLLILLLQAAMRLFAEESLQPLVPTERWLRRNIFWALHSASRYFGIM</sequence>
<gene>
    <name evidence="1" type="ORF">BO94DRAFT_583636</name>
</gene>
<keyword evidence="2" id="KW-1185">Reference proteome</keyword>
<evidence type="ECO:0000313" key="2">
    <source>
        <dbReference type="Proteomes" id="UP000246702"/>
    </source>
</evidence>